<dbReference type="GO" id="GO:0005886">
    <property type="term" value="C:plasma membrane"/>
    <property type="evidence" value="ECO:0007669"/>
    <property type="project" value="UniProtKB-SubCell"/>
</dbReference>
<evidence type="ECO:0000256" key="12">
    <source>
        <dbReference type="ARBA" id="ARBA00022842"/>
    </source>
</evidence>
<evidence type="ECO:0000256" key="2">
    <source>
        <dbReference type="ARBA" id="ARBA00006024"/>
    </source>
</evidence>
<keyword evidence="6" id="KW-0597">Phosphoprotein</keyword>
<keyword evidence="10" id="KW-0187">Copper transport</keyword>
<dbReference type="GO" id="GO:0016887">
    <property type="term" value="F:ATP hydrolysis activity"/>
    <property type="evidence" value="ECO:0007669"/>
    <property type="project" value="InterPro"/>
</dbReference>
<evidence type="ECO:0000313" key="22">
    <source>
        <dbReference type="Proteomes" id="UP000181728"/>
    </source>
</evidence>
<dbReference type="PROSITE" id="PS00154">
    <property type="entry name" value="ATPASE_E1_E2"/>
    <property type="match status" value="1"/>
</dbReference>
<dbReference type="PANTHER" id="PTHR43520">
    <property type="entry name" value="ATP7, ISOFORM B"/>
    <property type="match status" value="1"/>
</dbReference>
<dbReference type="InterPro" id="IPR023299">
    <property type="entry name" value="ATPase_P-typ_cyto_dom_N"/>
</dbReference>
<keyword evidence="12" id="KW-0460">Magnesium</keyword>
<dbReference type="GO" id="GO:0140581">
    <property type="term" value="F:P-type monovalent copper transporter activity"/>
    <property type="evidence" value="ECO:0007669"/>
    <property type="project" value="UniProtKB-EC"/>
</dbReference>
<keyword evidence="13" id="KW-1278">Translocase</keyword>
<gene>
    <name evidence="21" type="ORF">ATX59_08170</name>
</gene>
<evidence type="ECO:0000256" key="3">
    <source>
        <dbReference type="ARBA" id="ARBA00012517"/>
    </source>
</evidence>
<keyword evidence="9 19" id="KW-0547">Nucleotide-binding</keyword>
<feature type="domain" description="P-type ATPase A" evidence="20">
    <location>
        <begin position="178"/>
        <end position="277"/>
    </location>
</feature>
<accession>A0A6H3GYV2</accession>
<evidence type="ECO:0000256" key="13">
    <source>
        <dbReference type="ARBA" id="ARBA00022967"/>
    </source>
</evidence>
<evidence type="ECO:0000256" key="11">
    <source>
        <dbReference type="ARBA" id="ARBA00022840"/>
    </source>
</evidence>
<dbReference type="NCBIfam" id="TIGR01511">
    <property type="entry name" value="ATPase-IB1_Cu"/>
    <property type="match status" value="1"/>
</dbReference>
<dbReference type="NCBIfam" id="TIGR01525">
    <property type="entry name" value="ATPase-IB_hvy"/>
    <property type="match status" value="1"/>
</dbReference>
<evidence type="ECO:0000256" key="16">
    <source>
        <dbReference type="ARBA" id="ARBA00023065"/>
    </source>
</evidence>
<comment type="subcellular location">
    <subcellularLocation>
        <location evidence="1">Cell membrane</location>
        <topology evidence="1">Multi-pass membrane protein</topology>
    </subcellularLocation>
</comment>
<dbReference type="FunFam" id="2.70.150.10:FF:000002">
    <property type="entry name" value="Copper-transporting ATPase 1, putative"/>
    <property type="match status" value="1"/>
</dbReference>
<dbReference type="InterPro" id="IPR044492">
    <property type="entry name" value="P_typ_ATPase_HD_dom"/>
</dbReference>
<dbReference type="InterPro" id="IPR018303">
    <property type="entry name" value="ATPase_P-typ_P_site"/>
</dbReference>
<evidence type="ECO:0000256" key="15">
    <source>
        <dbReference type="ARBA" id="ARBA00023008"/>
    </source>
</evidence>
<feature type="transmembrane region" description="Helical" evidence="19">
    <location>
        <begin position="143"/>
        <end position="160"/>
    </location>
</feature>
<sequence>MKMDDMKDMKMDNMEGMKMDHGNMKMSDETSRMDHQMSHEDMMMSADFKSKFWVSLVLTIPVLLMSDLMGLLSKPIISFPRSVWLSAIIASVIFFYGGGIFIKHARMELQMKKPAMMSLISMAIIVAYLYSIYTSFAGVGMDFWLELTTLIDIMLLGHWVEQKATAKAGDSFEEMAALLPSEATVLHGDMQMKMPLSEVKNGQVVLVKAGEKIPVDGRVVDGKSSVNESMVTGESRPINKQTDSKVIGGSLNGDGSLKIKVTATGDSGFVSQVIEMISKAQQQKSRSESLADKVASWLFYIALAVGLITFVIWYAITRDFSTSIERLVTVLVIACPHALGLAIPLVIARSTSIGARNGLLVRNRQAIENAPKINILAIDKTGTLTEGNFAVKEYTNDQVLTLAASLEQNSNHPLAKSIVSFATRKKLKLKNADQVKNISGAGLQGIVDGKQYLFVSSGYLNSHHISFDKKEDNRLSAEGNSISYLIYQDRVLGFVAQGDQIRTEAKRFISGIGALNIKVVMLTGDNQGSAKAVANQLGIKYFHAQLLPDDKEKIIESYLRKGNKLAMVGDGINDAPSLTRADIGIAIGAGTDVAVDSADVVLVKSNPFDILRFLKLARSTMKKLVENLWWGAGYNLIAIPLAAGVLAPIGIILSPAVGAILMALSTVIVAINAMTLKAN</sequence>
<reference evidence="21 22" key="1">
    <citation type="journal article" date="2016" name="BMC Genomics">
        <title>Consensus pan-genome assembly of the specialised wine bacterium Oenococcus oeni.</title>
        <authorList>
            <person name="Sternes P.R."/>
            <person name="Borneman A.R."/>
        </authorList>
    </citation>
    <scope>NUCLEOTIDE SEQUENCE [LARGE SCALE GENOMIC DNA]</scope>
    <source>
        <strain evidence="21 22">AWRIB661</strain>
    </source>
</reference>
<evidence type="ECO:0000256" key="5">
    <source>
        <dbReference type="ARBA" id="ARBA00022475"/>
    </source>
</evidence>
<dbReference type="GO" id="GO:0043682">
    <property type="term" value="F:P-type divalent copper transporter activity"/>
    <property type="evidence" value="ECO:0007669"/>
    <property type="project" value="TreeGrafter"/>
</dbReference>
<keyword evidence="8 19" id="KW-0479">Metal-binding</keyword>
<keyword evidence="16" id="KW-0406">Ion transport</keyword>
<keyword evidence="17 19" id="KW-0472">Membrane</keyword>
<keyword evidence="7 19" id="KW-0812">Transmembrane</keyword>
<dbReference type="SFLD" id="SFLDG00002">
    <property type="entry name" value="C1.7:_P-type_atpase_like"/>
    <property type="match status" value="1"/>
</dbReference>
<feature type="transmembrane region" description="Helical" evidence="19">
    <location>
        <begin position="657"/>
        <end position="676"/>
    </location>
</feature>
<evidence type="ECO:0000256" key="18">
    <source>
        <dbReference type="ARBA" id="ARBA00049289"/>
    </source>
</evidence>
<dbReference type="AlphaFoldDB" id="A0A6H3GYV2"/>
<dbReference type="GO" id="GO:0005507">
    <property type="term" value="F:copper ion binding"/>
    <property type="evidence" value="ECO:0007669"/>
    <property type="project" value="TreeGrafter"/>
</dbReference>
<dbReference type="Gene3D" id="3.40.1110.10">
    <property type="entry name" value="Calcium-transporting ATPase, cytoplasmic domain N"/>
    <property type="match status" value="1"/>
</dbReference>
<dbReference type="EC" id="7.2.2.8" evidence="3"/>
<proteinExistence type="inferred from homology"/>
<dbReference type="SUPFAM" id="SSF81653">
    <property type="entry name" value="Calcium ATPase, transduction domain A"/>
    <property type="match status" value="1"/>
</dbReference>
<dbReference type="Pfam" id="PF00122">
    <property type="entry name" value="E1-E2_ATPase"/>
    <property type="match status" value="1"/>
</dbReference>
<comment type="similarity">
    <text evidence="2 19">Belongs to the cation transport ATPase (P-type) (TC 3.A.3) family. Type IB subfamily.</text>
</comment>
<keyword evidence="15" id="KW-0186">Copper</keyword>
<feature type="transmembrane region" description="Helical" evidence="19">
    <location>
        <begin position="114"/>
        <end position="131"/>
    </location>
</feature>
<keyword evidence="11 19" id="KW-0067">ATP-binding</keyword>
<evidence type="ECO:0000259" key="20">
    <source>
        <dbReference type="Pfam" id="PF00122"/>
    </source>
</evidence>
<dbReference type="SFLD" id="SFLDS00003">
    <property type="entry name" value="Haloacid_Dehalogenase"/>
    <property type="match status" value="1"/>
</dbReference>
<evidence type="ECO:0000256" key="17">
    <source>
        <dbReference type="ARBA" id="ARBA00023136"/>
    </source>
</evidence>
<dbReference type="Gene3D" id="2.70.150.10">
    <property type="entry name" value="Calcium-transporting ATPase, cytoplasmic transduction domain A"/>
    <property type="match status" value="1"/>
</dbReference>
<feature type="transmembrane region" description="Helical" evidence="19">
    <location>
        <begin position="294"/>
        <end position="316"/>
    </location>
</feature>
<dbReference type="InterPro" id="IPR036412">
    <property type="entry name" value="HAD-like_sf"/>
</dbReference>
<dbReference type="PRINTS" id="PR00943">
    <property type="entry name" value="CUATPASE"/>
</dbReference>
<evidence type="ECO:0000256" key="8">
    <source>
        <dbReference type="ARBA" id="ARBA00022723"/>
    </source>
</evidence>
<dbReference type="InterPro" id="IPR023214">
    <property type="entry name" value="HAD_sf"/>
</dbReference>
<feature type="transmembrane region" description="Helical" evidence="19">
    <location>
        <begin position="328"/>
        <end position="348"/>
    </location>
</feature>
<dbReference type="SUPFAM" id="SSF81665">
    <property type="entry name" value="Calcium ATPase, transmembrane domain M"/>
    <property type="match status" value="1"/>
</dbReference>
<comment type="caution">
    <text evidence="21">The sequence shown here is derived from an EMBL/GenBank/DDBJ whole genome shotgun (WGS) entry which is preliminary data.</text>
</comment>
<evidence type="ECO:0000256" key="19">
    <source>
        <dbReference type="RuleBase" id="RU362081"/>
    </source>
</evidence>
<dbReference type="InterPro" id="IPR008250">
    <property type="entry name" value="ATPase_P-typ_transduc_dom_A_sf"/>
</dbReference>
<dbReference type="InterPro" id="IPR001757">
    <property type="entry name" value="P_typ_ATPase"/>
</dbReference>
<name>A0A6H3GYV2_OENOE</name>
<dbReference type="PRINTS" id="PR00119">
    <property type="entry name" value="CATATPASE"/>
</dbReference>
<dbReference type="SUPFAM" id="SSF56784">
    <property type="entry name" value="HAD-like"/>
    <property type="match status" value="1"/>
</dbReference>
<dbReference type="SFLD" id="SFLDF00027">
    <property type="entry name" value="p-type_atpase"/>
    <property type="match status" value="1"/>
</dbReference>
<evidence type="ECO:0000313" key="21">
    <source>
        <dbReference type="EMBL" id="OIM20542.1"/>
    </source>
</evidence>
<dbReference type="InterPro" id="IPR059000">
    <property type="entry name" value="ATPase_P-type_domA"/>
</dbReference>
<feature type="transmembrane region" description="Helical" evidence="19">
    <location>
        <begin position="83"/>
        <end position="102"/>
    </location>
</feature>
<protein>
    <recommendedName>
        <fullName evidence="3">P-type Cu(+) transporter</fullName>
        <ecNumber evidence="3">7.2.2.8</ecNumber>
    </recommendedName>
</protein>
<evidence type="ECO:0000256" key="1">
    <source>
        <dbReference type="ARBA" id="ARBA00004651"/>
    </source>
</evidence>
<dbReference type="EMBL" id="MLOK01000054">
    <property type="protein sequence ID" value="OIM20542.1"/>
    <property type="molecule type" value="Genomic_DNA"/>
</dbReference>
<dbReference type="RefSeq" id="WP_032805526.1">
    <property type="nucleotide sequence ID" value="NZ_CP038451.1"/>
</dbReference>
<evidence type="ECO:0000256" key="14">
    <source>
        <dbReference type="ARBA" id="ARBA00022989"/>
    </source>
</evidence>
<dbReference type="PANTHER" id="PTHR43520:SF5">
    <property type="entry name" value="CATION-TRANSPORTING P-TYPE ATPASE-RELATED"/>
    <property type="match status" value="1"/>
</dbReference>
<comment type="catalytic activity">
    <reaction evidence="18">
        <text>Cu(+)(in) + ATP + H2O = Cu(+)(out) + ADP + phosphate + H(+)</text>
        <dbReference type="Rhea" id="RHEA:25792"/>
        <dbReference type="ChEBI" id="CHEBI:15377"/>
        <dbReference type="ChEBI" id="CHEBI:15378"/>
        <dbReference type="ChEBI" id="CHEBI:30616"/>
        <dbReference type="ChEBI" id="CHEBI:43474"/>
        <dbReference type="ChEBI" id="CHEBI:49552"/>
        <dbReference type="ChEBI" id="CHEBI:456216"/>
        <dbReference type="EC" id="7.2.2.8"/>
    </reaction>
</comment>
<keyword evidence="5 19" id="KW-1003">Cell membrane</keyword>
<keyword evidence="4" id="KW-0813">Transport</keyword>
<evidence type="ECO:0000256" key="6">
    <source>
        <dbReference type="ARBA" id="ARBA00022553"/>
    </source>
</evidence>
<evidence type="ECO:0000256" key="7">
    <source>
        <dbReference type="ARBA" id="ARBA00022692"/>
    </source>
</evidence>
<keyword evidence="14 19" id="KW-1133">Transmembrane helix</keyword>
<dbReference type="InterPro" id="IPR023298">
    <property type="entry name" value="ATPase_P-typ_TM_dom_sf"/>
</dbReference>
<evidence type="ECO:0000256" key="4">
    <source>
        <dbReference type="ARBA" id="ARBA00022448"/>
    </source>
</evidence>
<dbReference type="Proteomes" id="UP000181728">
    <property type="component" value="Unassembled WGS sequence"/>
</dbReference>
<feature type="transmembrane region" description="Helical" evidence="19">
    <location>
        <begin position="628"/>
        <end position="651"/>
    </location>
</feature>
<organism evidence="21 22">
    <name type="scientific">Oenococcus oeni</name>
    <name type="common">Leuconostoc oenos</name>
    <dbReference type="NCBI Taxonomy" id="1247"/>
    <lineage>
        <taxon>Bacteria</taxon>
        <taxon>Bacillati</taxon>
        <taxon>Bacillota</taxon>
        <taxon>Bacilli</taxon>
        <taxon>Lactobacillales</taxon>
        <taxon>Lactobacillaceae</taxon>
        <taxon>Oenococcus</taxon>
    </lineage>
</organism>
<dbReference type="GO" id="GO:0055070">
    <property type="term" value="P:copper ion homeostasis"/>
    <property type="evidence" value="ECO:0007669"/>
    <property type="project" value="TreeGrafter"/>
</dbReference>
<dbReference type="InterPro" id="IPR027256">
    <property type="entry name" value="P-typ_ATPase_IB"/>
</dbReference>
<dbReference type="Pfam" id="PF00702">
    <property type="entry name" value="Hydrolase"/>
    <property type="match status" value="1"/>
</dbReference>
<dbReference type="GO" id="GO:0005524">
    <property type="term" value="F:ATP binding"/>
    <property type="evidence" value="ECO:0007669"/>
    <property type="project" value="UniProtKB-UniRule"/>
</dbReference>
<evidence type="ECO:0000256" key="9">
    <source>
        <dbReference type="ARBA" id="ARBA00022741"/>
    </source>
</evidence>
<dbReference type="Gene3D" id="3.40.50.1000">
    <property type="entry name" value="HAD superfamily/HAD-like"/>
    <property type="match status" value="1"/>
</dbReference>
<evidence type="ECO:0000256" key="10">
    <source>
        <dbReference type="ARBA" id="ARBA00022796"/>
    </source>
</evidence>
<dbReference type="NCBIfam" id="TIGR01494">
    <property type="entry name" value="ATPase_P-type"/>
    <property type="match status" value="1"/>
</dbReference>